<organism evidence="1 2">
    <name type="scientific">Larkinella rosea</name>
    <dbReference type="NCBI Taxonomy" id="2025312"/>
    <lineage>
        <taxon>Bacteria</taxon>
        <taxon>Pseudomonadati</taxon>
        <taxon>Bacteroidota</taxon>
        <taxon>Cytophagia</taxon>
        <taxon>Cytophagales</taxon>
        <taxon>Spirosomataceae</taxon>
        <taxon>Larkinella</taxon>
    </lineage>
</organism>
<dbReference type="GO" id="GO:0005524">
    <property type="term" value="F:ATP binding"/>
    <property type="evidence" value="ECO:0007669"/>
    <property type="project" value="UniProtKB-KW"/>
</dbReference>
<gene>
    <name evidence="1" type="ORF">EHT25_20890</name>
</gene>
<name>A0A3P1BPT3_9BACT</name>
<dbReference type="Proteomes" id="UP000271925">
    <property type="component" value="Unassembled WGS sequence"/>
</dbReference>
<protein>
    <submittedName>
        <fullName evidence="1">ATP-binding protein</fullName>
    </submittedName>
</protein>
<dbReference type="OrthoDB" id="787720at2"/>
<dbReference type="AlphaFoldDB" id="A0A3P1BPT3"/>
<sequence length="307" mass="34455">MPLLIKKAHDPITVKSIRTLLFGQPGVRKTSYAFTAPRPLLIDCDGGIRRVAPQYREDYIEVSCWEDISQVLNEDIRAYDSLIFDTVSKMLDYAAEYVIRQDGRMKRRDGNLTQQGYGALNVLFKQFVGRVSVMGKNLVFVAHDKENRNGDEVTIRPDIVGSNLGVVIKDMDLVGYMEMYNNISTVAFSPTDRHYGKNTCGLPDRIETGKMPLATIFTTYYAAINQETEDVKRHREQMADVQLLLDSVQTCSGLNDAMETIKKREFLLNGRTVAAQLVSTKAAELACEFDKESKQYVESATPLASAA</sequence>
<comment type="caution">
    <text evidence="1">The sequence shown here is derived from an EMBL/GenBank/DDBJ whole genome shotgun (WGS) entry which is preliminary data.</text>
</comment>
<dbReference type="RefSeq" id="WP_124877058.1">
    <property type="nucleotide sequence ID" value="NZ_RQJO01000009.1"/>
</dbReference>
<dbReference type="EMBL" id="RQJO01000009">
    <property type="protein sequence ID" value="RRB02896.1"/>
    <property type="molecule type" value="Genomic_DNA"/>
</dbReference>
<keyword evidence="1" id="KW-0547">Nucleotide-binding</keyword>
<evidence type="ECO:0000313" key="2">
    <source>
        <dbReference type="Proteomes" id="UP000271925"/>
    </source>
</evidence>
<reference evidence="1 2" key="1">
    <citation type="submission" date="2018-11" db="EMBL/GenBank/DDBJ databases">
        <authorList>
            <person name="Zhou Z."/>
            <person name="Wang G."/>
        </authorList>
    </citation>
    <scope>NUCLEOTIDE SEQUENCE [LARGE SCALE GENOMIC DNA]</scope>
    <source>
        <strain evidence="1 2">KCTC52004</strain>
    </source>
</reference>
<dbReference type="Pfam" id="PF13479">
    <property type="entry name" value="AAA_24"/>
    <property type="match status" value="1"/>
</dbReference>
<evidence type="ECO:0000313" key="1">
    <source>
        <dbReference type="EMBL" id="RRB02896.1"/>
    </source>
</evidence>
<accession>A0A3P1BPT3</accession>
<keyword evidence="2" id="KW-1185">Reference proteome</keyword>
<proteinExistence type="predicted"/>
<keyword evidence="1" id="KW-0067">ATP-binding</keyword>